<feature type="domain" description="Acyl-CoA dehydrogenase/oxidase N-terminal" evidence="9">
    <location>
        <begin position="18"/>
        <end position="129"/>
    </location>
</feature>
<evidence type="ECO:0000256" key="5">
    <source>
        <dbReference type="ARBA" id="ARBA00023002"/>
    </source>
</evidence>
<dbReference type="Gene3D" id="1.20.140.10">
    <property type="entry name" value="Butyryl-CoA Dehydrogenase, subunit A, domain 3"/>
    <property type="match status" value="1"/>
</dbReference>
<comment type="caution">
    <text evidence="10">The sequence shown here is derived from an EMBL/GenBank/DDBJ whole genome shotgun (WGS) entry which is preliminary data.</text>
</comment>
<keyword evidence="12" id="KW-1185">Reference proteome</keyword>
<evidence type="ECO:0000259" key="9">
    <source>
        <dbReference type="Pfam" id="PF02771"/>
    </source>
</evidence>
<accession>A0A942SV37</accession>
<name>A0A942SV37_9BACI</name>
<dbReference type="Gene3D" id="1.10.540.10">
    <property type="entry name" value="Acyl-CoA dehydrogenase/oxidase, N-terminal domain"/>
    <property type="match status" value="1"/>
</dbReference>
<keyword evidence="5 6" id="KW-0560">Oxidoreductase</keyword>
<dbReference type="Pfam" id="PF02770">
    <property type="entry name" value="Acyl-CoA_dh_M"/>
    <property type="match status" value="1"/>
</dbReference>
<dbReference type="FunFam" id="1.10.540.10:FF:000009">
    <property type="entry name" value="Probable acyl-CoA dehydrogenase"/>
    <property type="match status" value="1"/>
</dbReference>
<evidence type="ECO:0000256" key="1">
    <source>
        <dbReference type="ARBA" id="ARBA00001974"/>
    </source>
</evidence>
<proteinExistence type="inferred from homology"/>
<evidence type="ECO:0000259" key="8">
    <source>
        <dbReference type="Pfam" id="PF02770"/>
    </source>
</evidence>
<dbReference type="InterPro" id="IPR006089">
    <property type="entry name" value="Acyl-CoA_DH_CS"/>
</dbReference>
<dbReference type="SUPFAM" id="SSF56645">
    <property type="entry name" value="Acyl-CoA dehydrogenase NM domain-like"/>
    <property type="match status" value="1"/>
</dbReference>
<dbReference type="Proteomes" id="UP000677265">
    <property type="component" value="Unassembled WGS sequence"/>
</dbReference>
<dbReference type="SUPFAM" id="SSF47203">
    <property type="entry name" value="Acyl-CoA dehydrogenase C-terminal domain-like"/>
    <property type="match status" value="1"/>
</dbReference>
<dbReference type="FunFam" id="1.20.140.10:FF:000001">
    <property type="entry name" value="Acyl-CoA dehydrogenase"/>
    <property type="match status" value="1"/>
</dbReference>
<dbReference type="InterPro" id="IPR046373">
    <property type="entry name" value="Acyl-CoA_Oxase/DH_mid-dom_sf"/>
</dbReference>
<dbReference type="AlphaFoldDB" id="A0A942SV37"/>
<dbReference type="InterPro" id="IPR009075">
    <property type="entry name" value="AcylCo_DH/oxidase_C"/>
</dbReference>
<dbReference type="PROSITE" id="PS00073">
    <property type="entry name" value="ACYL_COA_DH_2"/>
    <property type="match status" value="1"/>
</dbReference>
<dbReference type="RefSeq" id="WP_213140385.1">
    <property type="nucleotide sequence ID" value="NZ_JAGYPE020000001.1"/>
</dbReference>
<dbReference type="EMBL" id="JAGYPE010000001">
    <property type="protein sequence ID" value="MBS4180395.1"/>
    <property type="molecule type" value="Genomic_DNA"/>
</dbReference>
<dbReference type="Pfam" id="PF00441">
    <property type="entry name" value="Acyl-CoA_dh_1"/>
    <property type="match status" value="1"/>
</dbReference>
<evidence type="ECO:0000259" key="7">
    <source>
        <dbReference type="Pfam" id="PF00441"/>
    </source>
</evidence>
<dbReference type="PANTHER" id="PTHR43884">
    <property type="entry name" value="ACYL-COA DEHYDROGENASE"/>
    <property type="match status" value="1"/>
</dbReference>
<dbReference type="InterPro" id="IPR036250">
    <property type="entry name" value="AcylCo_DH-like_C"/>
</dbReference>
<dbReference type="InterPro" id="IPR009100">
    <property type="entry name" value="AcylCoA_DH/oxidase_NM_dom_sf"/>
</dbReference>
<evidence type="ECO:0000313" key="12">
    <source>
        <dbReference type="Proteomes" id="UP000677265"/>
    </source>
</evidence>
<dbReference type="EMBL" id="JAGYPE020000001">
    <property type="protein sequence ID" value="MCH6263980.1"/>
    <property type="molecule type" value="Genomic_DNA"/>
</dbReference>
<evidence type="ECO:0000256" key="4">
    <source>
        <dbReference type="ARBA" id="ARBA00022827"/>
    </source>
</evidence>
<dbReference type="InterPro" id="IPR013786">
    <property type="entry name" value="AcylCoA_DH/ox_N"/>
</dbReference>
<organism evidence="10">
    <name type="scientific">Neobacillus citreus</name>
    <dbReference type="NCBI Taxonomy" id="2833578"/>
    <lineage>
        <taxon>Bacteria</taxon>
        <taxon>Bacillati</taxon>
        <taxon>Bacillota</taxon>
        <taxon>Bacilli</taxon>
        <taxon>Bacillales</taxon>
        <taxon>Bacillaceae</taxon>
        <taxon>Neobacillus</taxon>
    </lineage>
</organism>
<feature type="domain" description="Acyl-CoA oxidase/dehydrogenase middle" evidence="8">
    <location>
        <begin position="133"/>
        <end position="230"/>
    </location>
</feature>
<gene>
    <name evidence="11" type="ORF">KHB02_000380</name>
    <name evidence="10" type="ORF">KHB02_03210</name>
</gene>
<dbReference type="Pfam" id="PF02771">
    <property type="entry name" value="Acyl-CoA_dh_N"/>
    <property type="match status" value="1"/>
</dbReference>
<keyword evidence="4 6" id="KW-0274">FAD</keyword>
<comment type="similarity">
    <text evidence="2 6">Belongs to the acyl-CoA dehydrogenase family.</text>
</comment>
<keyword evidence="3 6" id="KW-0285">Flavoprotein</keyword>
<evidence type="ECO:0000313" key="10">
    <source>
        <dbReference type="EMBL" id="MBS4180395.1"/>
    </source>
</evidence>
<feature type="domain" description="Acyl-CoA dehydrogenase/oxidase C-terminal" evidence="7">
    <location>
        <begin position="242"/>
        <end position="390"/>
    </location>
</feature>
<dbReference type="Gene3D" id="2.40.110.10">
    <property type="entry name" value="Butyryl-CoA Dehydrogenase, subunit A, domain 2"/>
    <property type="match status" value="1"/>
</dbReference>
<protein>
    <submittedName>
        <fullName evidence="10">Acyl-CoA dehydrogenase family protein</fullName>
    </submittedName>
</protein>
<comment type="cofactor">
    <cofactor evidence="1 6">
        <name>FAD</name>
        <dbReference type="ChEBI" id="CHEBI:57692"/>
    </cofactor>
</comment>
<evidence type="ECO:0000313" key="11">
    <source>
        <dbReference type="EMBL" id="MCH6263980.1"/>
    </source>
</evidence>
<sequence>MTITKAFNPLKQDRPFFTEEHVMFRDSLRKFLEKEAIPYYEQWEEDRLVPRSFWTKLGENGFLCPAVSEEYGGAGGDFALSIILAEELARIGGGLSGPSTHSNIIVPYLESFGTEEQKQKYLPGCVSGEIITAIAMTEPGTGSDLANISTTAVKDGDSYIINGQKTFITNGIHSDLIVVACKTDPHANPPHKGVSLILVDRGTPGFSRGRKLKKVGMHAQDTAELIFEDVKVPVSNLLGEEGKGFRYLMTKLQQERILAAIGGQVAAERMLELTLKYVKEREAFGKPIGKFQNTQFKLAEIATQVQLGRTFVDQLIVRHQNGEDIVTEVSMGKWWITDMARRISSECMQLHGGYGYMEEYEIARRYRDIAVSPIFAGTNEIMKVIIAKQLGL</sequence>
<evidence type="ECO:0000256" key="2">
    <source>
        <dbReference type="ARBA" id="ARBA00009347"/>
    </source>
</evidence>
<reference evidence="10" key="1">
    <citation type="submission" date="2021-05" db="EMBL/GenBank/DDBJ databases">
        <title>Novel Bacillus species.</title>
        <authorList>
            <person name="Liu G."/>
        </authorList>
    </citation>
    <scope>NUCLEOTIDE SEQUENCE</scope>
    <source>
        <strain evidence="10 12">FJAT-50051</strain>
    </source>
</reference>
<dbReference type="InterPro" id="IPR037069">
    <property type="entry name" value="AcylCoA_DH/ox_N_sf"/>
</dbReference>
<dbReference type="PANTHER" id="PTHR43884:SF12">
    <property type="entry name" value="ISOVALERYL-COA DEHYDROGENASE, MITOCHONDRIAL-RELATED"/>
    <property type="match status" value="1"/>
</dbReference>
<evidence type="ECO:0000256" key="3">
    <source>
        <dbReference type="ARBA" id="ARBA00022630"/>
    </source>
</evidence>
<dbReference type="InterPro" id="IPR006091">
    <property type="entry name" value="Acyl-CoA_Oxase/DH_mid-dom"/>
</dbReference>
<dbReference type="GO" id="GO:0003995">
    <property type="term" value="F:acyl-CoA dehydrogenase activity"/>
    <property type="evidence" value="ECO:0007669"/>
    <property type="project" value="InterPro"/>
</dbReference>
<dbReference type="FunFam" id="2.40.110.10:FF:000002">
    <property type="entry name" value="Acyl-CoA dehydrogenase fadE12"/>
    <property type="match status" value="1"/>
</dbReference>
<evidence type="ECO:0000256" key="6">
    <source>
        <dbReference type="RuleBase" id="RU362125"/>
    </source>
</evidence>
<dbReference type="GO" id="GO:0050660">
    <property type="term" value="F:flavin adenine dinucleotide binding"/>
    <property type="evidence" value="ECO:0007669"/>
    <property type="project" value="InterPro"/>
</dbReference>